<dbReference type="Gene3D" id="2.30.180.10">
    <property type="entry name" value="FAS1 domain"/>
    <property type="match status" value="1"/>
</dbReference>
<dbReference type="GO" id="GO:0050839">
    <property type="term" value="F:cell adhesion molecule binding"/>
    <property type="evidence" value="ECO:0007669"/>
    <property type="project" value="TreeGrafter"/>
</dbReference>
<dbReference type="InterPro" id="IPR050904">
    <property type="entry name" value="Adhesion/Biosynth-related"/>
</dbReference>
<dbReference type="InterPro" id="IPR000782">
    <property type="entry name" value="FAS1_domain"/>
</dbReference>
<dbReference type="PRINTS" id="PR01217">
    <property type="entry name" value="PRICHEXTENSN"/>
</dbReference>
<feature type="signal peptide" evidence="2">
    <location>
        <begin position="1"/>
        <end position="24"/>
    </location>
</feature>
<dbReference type="SUPFAM" id="SSF82153">
    <property type="entry name" value="FAS1 domain"/>
    <property type="match status" value="1"/>
</dbReference>
<dbReference type="GO" id="GO:0030198">
    <property type="term" value="P:extracellular matrix organization"/>
    <property type="evidence" value="ECO:0007669"/>
    <property type="project" value="TreeGrafter"/>
</dbReference>
<sequence>MFQTLSILAGVAGLGAVAVAPMIAQTTPGAETEPAGVTQPSPTPTTPGQPSPVPSPFPTAPGQPSPTPTPGQTLPGSTPGQPSPTPTPGQPSPGQPTPRPTPTGTQPGTPSQTPSGTTQPTPRQSPASGTPAPRSTRNLTLSALLQQGAKAGSFKTLARAVEAAGLTQTVQQGGNFTVFAPTDAAFAALPAGTLAKLLRPENRALLREVLAYHVVPSTVPSSALKTGLVKTLGGGLAVRVDADKVVVNNASVIQADIAASNGVVHAINRVLISSTMKQRLMALK</sequence>
<feature type="domain" description="FAS1" evidence="3">
    <location>
        <begin position="141"/>
        <end position="271"/>
    </location>
</feature>
<organism evidence="4">
    <name type="scientific">uncultured Leptolyngbya sp</name>
    <dbReference type="NCBI Taxonomy" id="332963"/>
    <lineage>
        <taxon>Bacteria</taxon>
        <taxon>Bacillati</taxon>
        <taxon>Cyanobacteriota</taxon>
        <taxon>Cyanophyceae</taxon>
        <taxon>Leptolyngbyales</taxon>
        <taxon>Leptolyngbyaceae</taxon>
        <taxon>Leptolyngbya group</taxon>
        <taxon>Leptolyngbya</taxon>
        <taxon>environmental samples</taxon>
    </lineage>
</organism>
<dbReference type="AlphaFoldDB" id="A0A6J4MUS6"/>
<name>A0A6J4MUS6_9CYAN</name>
<evidence type="ECO:0000313" key="4">
    <source>
        <dbReference type="EMBL" id="CAA9367310.1"/>
    </source>
</evidence>
<dbReference type="Pfam" id="PF02469">
    <property type="entry name" value="Fasciclin"/>
    <property type="match status" value="1"/>
</dbReference>
<evidence type="ECO:0000259" key="3">
    <source>
        <dbReference type="PROSITE" id="PS50213"/>
    </source>
</evidence>
<dbReference type="GO" id="GO:0005615">
    <property type="term" value="C:extracellular space"/>
    <property type="evidence" value="ECO:0007669"/>
    <property type="project" value="TreeGrafter"/>
</dbReference>
<proteinExistence type="predicted"/>
<feature type="compositionally biased region" description="Low complexity" evidence="1">
    <location>
        <begin position="102"/>
        <end position="126"/>
    </location>
</feature>
<feature type="region of interest" description="Disordered" evidence="1">
    <location>
        <begin position="28"/>
        <end position="135"/>
    </location>
</feature>
<dbReference type="InterPro" id="IPR036378">
    <property type="entry name" value="FAS1_dom_sf"/>
</dbReference>
<dbReference type="GO" id="GO:0007155">
    <property type="term" value="P:cell adhesion"/>
    <property type="evidence" value="ECO:0007669"/>
    <property type="project" value="TreeGrafter"/>
</dbReference>
<dbReference type="SMART" id="SM00554">
    <property type="entry name" value="FAS1"/>
    <property type="match status" value="1"/>
</dbReference>
<feature type="chain" id="PRO_5027047234" description="FAS1 domain-containing protein" evidence="2">
    <location>
        <begin position="25"/>
        <end position="284"/>
    </location>
</feature>
<keyword evidence="2" id="KW-0732">Signal</keyword>
<feature type="compositionally biased region" description="Low complexity" evidence="1">
    <location>
        <begin position="70"/>
        <end position="80"/>
    </location>
</feature>
<evidence type="ECO:0000256" key="2">
    <source>
        <dbReference type="SAM" id="SignalP"/>
    </source>
</evidence>
<dbReference type="GO" id="GO:0031012">
    <property type="term" value="C:extracellular matrix"/>
    <property type="evidence" value="ECO:0007669"/>
    <property type="project" value="TreeGrafter"/>
</dbReference>
<dbReference type="EMBL" id="CADCTY010001330">
    <property type="protein sequence ID" value="CAA9367310.1"/>
    <property type="molecule type" value="Genomic_DNA"/>
</dbReference>
<dbReference type="FunFam" id="2.30.180.10:FF:000032">
    <property type="entry name" value="Fasciclin domain-containing protein, putative"/>
    <property type="match status" value="1"/>
</dbReference>
<gene>
    <name evidence="4" type="ORF">AVDCRST_MAG94-3842</name>
</gene>
<accession>A0A6J4MUS6</accession>
<dbReference type="PANTHER" id="PTHR10900:SF77">
    <property type="entry name" value="FI19380P1"/>
    <property type="match status" value="1"/>
</dbReference>
<protein>
    <recommendedName>
        <fullName evidence="3">FAS1 domain-containing protein</fullName>
    </recommendedName>
</protein>
<feature type="compositionally biased region" description="Pro residues" evidence="1">
    <location>
        <begin position="81"/>
        <end position="101"/>
    </location>
</feature>
<evidence type="ECO:0000256" key="1">
    <source>
        <dbReference type="SAM" id="MobiDB-lite"/>
    </source>
</evidence>
<dbReference type="PANTHER" id="PTHR10900">
    <property type="entry name" value="PERIOSTIN-RELATED"/>
    <property type="match status" value="1"/>
</dbReference>
<reference evidence="4" key="1">
    <citation type="submission" date="2020-02" db="EMBL/GenBank/DDBJ databases">
        <authorList>
            <person name="Meier V. D."/>
        </authorList>
    </citation>
    <scope>NUCLEOTIDE SEQUENCE</scope>
    <source>
        <strain evidence="4">AVDCRST_MAG94</strain>
    </source>
</reference>
<feature type="compositionally biased region" description="Pro residues" evidence="1">
    <location>
        <begin position="41"/>
        <end position="69"/>
    </location>
</feature>
<dbReference type="PROSITE" id="PS50213">
    <property type="entry name" value="FAS1"/>
    <property type="match status" value="1"/>
</dbReference>